<keyword evidence="1" id="KW-0472">Membrane</keyword>
<dbReference type="SMART" id="SM00460">
    <property type="entry name" value="TGc"/>
    <property type="match status" value="1"/>
</dbReference>
<keyword evidence="1" id="KW-0812">Transmembrane</keyword>
<gene>
    <name evidence="3" type="ORF">GX656_03460</name>
</gene>
<dbReference type="InterPro" id="IPR002931">
    <property type="entry name" value="Transglutaminase-like"/>
</dbReference>
<dbReference type="AlphaFoldDB" id="A0A847D1P7"/>
<keyword evidence="1" id="KW-1133">Transmembrane helix</keyword>
<evidence type="ECO:0000313" key="4">
    <source>
        <dbReference type="Proteomes" id="UP000545876"/>
    </source>
</evidence>
<dbReference type="EMBL" id="JAAZBX010000015">
    <property type="protein sequence ID" value="NLD25664.1"/>
    <property type="molecule type" value="Genomic_DNA"/>
</dbReference>
<feature type="domain" description="Transglutaminase-like" evidence="2">
    <location>
        <begin position="367"/>
        <end position="433"/>
    </location>
</feature>
<dbReference type="Proteomes" id="UP000545876">
    <property type="component" value="Unassembled WGS sequence"/>
</dbReference>
<evidence type="ECO:0000256" key="1">
    <source>
        <dbReference type="SAM" id="Phobius"/>
    </source>
</evidence>
<dbReference type="Gene3D" id="3.10.620.30">
    <property type="match status" value="1"/>
</dbReference>
<feature type="transmembrane region" description="Helical" evidence="1">
    <location>
        <begin position="596"/>
        <end position="621"/>
    </location>
</feature>
<dbReference type="SUPFAM" id="SSF54001">
    <property type="entry name" value="Cysteine proteinases"/>
    <property type="match status" value="1"/>
</dbReference>
<accession>A0A847D1P7</accession>
<sequence>MKSLIGYLKKILLNTSFFLLLFSLFPSSLFAQEPIFQINSYFSHLVRDSAIETTATVQLTANTTRVLSIYTTTIDAPNVKPTCYINKTEVIECKSYSRGELTDIQIDLKNRVIPANEFFEISFIYQTNINNSISYNFKSNILDSTLKEVIIKYPKEKGDYSWSSELISSKIQEGKNIVLTVKNPINTETTLYFSEGIQFKFSVNRVFTNSTEESQTFELILPMDSERQTIIWQSISPLPSWSSIDEDGNYIFNYIVKPKETINCNILGYIQDNNYSPKEFEDKAFLTKQVGYWEISEKVEIKRLLSFMKDKGLEINENATDINLLGDKEKSLFYRYIYQYVIYRLNFNSNTILGNIETKRLGASGITKDSNNATPIDFADYYIALLRYFSIPSRLVLGYISDISNKTTDGYYHYWVEYYDLKEKKWFISDPFLEKFTKKSLFGSSFPDHIEILKRGKNPMSPTLSFYSPSDFQVSLSEDLEVKKVINLNTTLSFENYNVTKNFVKTFIDISNTGTVAISNIALIKSNISNISKYLDSTTNINSFLILPKQNINLQLNIPIEKIYSSKIFLSGNANNASGLISEFYVEKDIPENTPFYINIITKILSLLLFVVFIIIGTLIIKSIKKKIWTK</sequence>
<comment type="caution">
    <text evidence="3">The sequence shown here is derived from an EMBL/GenBank/DDBJ whole genome shotgun (WGS) entry which is preliminary data.</text>
</comment>
<dbReference type="InterPro" id="IPR038765">
    <property type="entry name" value="Papain-like_cys_pep_sf"/>
</dbReference>
<organism evidence="3 4">
    <name type="scientific">Candidatus Dojkabacteria bacterium</name>
    <dbReference type="NCBI Taxonomy" id="2099670"/>
    <lineage>
        <taxon>Bacteria</taxon>
        <taxon>Candidatus Dojkabacteria</taxon>
    </lineage>
</organism>
<protein>
    <recommendedName>
        <fullName evidence="2">Transglutaminase-like domain-containing protein</fullName>
    </recommendedName>
</protein>
<evidence type="ECO:0000313" key="3">
    <source>
        <dbReference type="EMBL" id="NLD25664.1"/>
    </source>
</evidence>
<reference evidence="3 4" key="1">
    <citation type="journal article" date="2020" name="Biotechnol. Biofuels">
        <title>New insights from the biogas microbiome by comprehensive genome-resolved metagenomics of nearly 1600 species originating from multiple anaerobic digesters.</title>
        <authorList>
            <person name="Campanaro S."/>
            <person name="Treu L."/>
            <person name="Rodriguez-R L.M."/>
            <person name="Kovalovszki A."/>
            <person name="Ziels R.M."/>
            <person name="Maus I."/>
            <person name="Zhu X."/>
            <person name="Kougias P.G."/>
            <person name="Basile A."/>
            <person name="Luo G."/>
            <person name="Schluter A."/>
            <person name="Konstantinidis K.T."/>
            <person name="Angelidaki I."/>
        </authorList>
    </citation>
    <scope>NUCLEOTIDE SEQUENCE [LARGE SCALE GENOMIC DNA]</scope>
    <source>
        <strain evidence="3">AS06rmzACSIP_65</strain>
    </source>
</reference>
<name>A0A847D1P7_9BACT</name>
<proteinExistence type="predicted"/>
<evidence type="ECO:0000259" key="2">
    <source>
        <dbReference type="SMART" id="SM00460"/>
    </source>
</evidence>
<dbReference type="Pfam" id="PF01841">
    <property type="entry name" value="Transglut_core"/>
    <property type="match status" value="1"/>
</dbReference>